<evidence type="ECO:0000256" key="2">
    <source>
        <dbReference type="SAM" id="Phobius"/>
    </source>
</evidence>
<name>M0P357_9EURY</name>
<comment type="caution">
    <text evidence="3">The sequence shown here is derived from an EMBL/GenBank/DDBJ whole genome shotgun (WGS) entry which is preliminary data.</text>
</comment>
<proteinExistence type="predicted"/>
<dbReference type="PATRIC" id="fig|1230456.3.peg.1968"/>
<keyword evidence="4" id="KW-1185">Reference proteome</keyword>
<keyword evidence="2" id="KW-1133">Transmembrane helix</keyword>
<keyword evidence="2" id="KW-0472">Membrane</keyword>
<dbReference type="OrthoDB" id="381545at2157"/>
<evidence type="ECO:0000313" key="3">
    <source>
        <dbReference type="EMBL" id="EMA63250.1"/>
    </source>
</evidence>
<keyword evidence="2" id="KW-0812">Transmembrane</keyword>
<protein>
    <submittedName>
        <fullName evidence="3">Uncharacterized protein</fullName>
    </submittedName>
</protein>
<dbReference type="RefSeq" id="WP_008848698.1">
    <property type="nucleotide sequence ID" value="NZ_AOJH01000062.1"/>
</dbReference>
<dbReference type="AlphaFoldDB" id="M0P357"/>
<accession>M0P357</accession>
<dbReference type="EMBL" id="AOJH01000062">
    <property type="protein sequence ID" value="EMA63250.1"/>
    <property type="molecule type" value="Genomic_DNA"/>
</dbReference>
<gene>
    <name evidence="3" type="ORF">C468_09946</name>
</gene>
<dbReference type="STRING" id="1230456.C468_09946"/>
<sequence>MKRDSPSRRTRHPDLYAGPAPSDRAPSWRATAVFAALPVLTLAVAAFPTAVAFAAASIAGAVAGAALHRRYPDAFDRAFERALPAPGDEPTGAADG</sequence>
<reference evidence="3 4" key="1">
    <citation type="journal article" date="2014" name="PLoS Genet.">
        <title>Phylogenetically driven sequencing of extremely halophilic archaea reveals strategies for static and dynamic osmo-response.</title>
        <authorList>
            <person name="Becker E.A."/>
            <person name="Seitzer P.M."/>
            <person name="Tritt A."/>
            <person name="Larsen D."/>
            <person name="Krusor M."/>
            <person name="Yao A.I."/>
            <person name="Wu D."/>
            <person name="Madern D."/>
            <person name="Eisen J.A."/>
            <person name="Darling A.E."/>
            <person name="Facciotti M.T."/>
        </authorList>
    </citation>
    <scope>NUCLEOTIDE SEQUENCE [LARGE SCALE GENOMIC DNA]</scope>
    <source>
        <strain evidence="3 4">JCM 14978</strain>
    </source>
</reference>
<evidence type="ECO:0000313" key="4">
    <source>
        <dbReference type="Proteomes" id="UP000011546"/>
    </source>
</evidence>
<feature type="region of interest" description="Disordered" evidence="1">
    <location>
        <begin position="1"/>
        <end position="24"/>
    </location>
</feature>
<evidence type="ECO:0000256" key="1">
    <source>
        <dbReference type="SAM" id="MobiDB-lite"/>
    </source>
</evidence>
<feature type="transmembrane region" description="Helical" evidence="2">
    <location>
        <begin position="34"/>
        <end position="67"/>
    </location>
</feature>
<dbReference type="Proteomes" id="UP000011546">
    <property type="component" value="Unassembled WGS sequence"/>
</dbReference>
<organism evidence="3 4">
    <name type="scientific">Halorubrum kocurii JCM 14978</name>
    <dbReference type="NCBI Taxonomy" id="1230456"/>
    <lineage>
        <taxon>Archaea</taxon>
        <taxon>Methanobacteriati</taxon>
        <taxon>Methanobacteriota</taxon>
        <taxon>Stenosarchaea group</taxon>
        <taxon>Halobacteria</taxon>
        <taxon>Halobacteriales</taxon>
        <taxon>Haloferacaceae</taxon>
        <taxon>Halorubrum</taxon>
    </lineage>
</organism>